<dbReference type="Proteomes" id="UP000187209">
    <property type="component" value="Unassembled WGS sequence"/>
</dbReference>
<protein>
    <submittedName>
        <fullName evidence="1">Uncharacterized protein</fullName>
    </submittedName>
</protein>
<reference evidence="1 2" key="1">
    <citation type="submission" date="2016-11" db="EMBL/GenBank/DDBJ databases">
        <title>The macronuclear genome of Stentor coeruleus: a giant cell with tiny introns.</title>
        <authorList>
            <person name="Slabodnick M."/>
            <person name="Ruby J.G."/>
            <person name="Reiff S.B."/>
            <person name="Swart E.C."/>
            <person name="Gosai S."/>
            <person name="Prabakaran S."/>
            <person name="Witkowska E."/>
            <person name="Larue G.E."/>
            <person name="Fisher S."/>
            <person name="Freeman R.M."/>
            <person name="Gunawardena J."/>
            <person name="Chu W."/>
            <person name="Stover N.A."/>
            <person name="Gregory B.D."/>
            <person name="Nowacki M."/>
            <person name="Derisi J."/>
            <person name="Roy S.W."/>
            <person name="Marshall W.F."/>
            <person name="Sood P."/>
        </authorList>
    </citation>
    <scope>NUCLEOTIDE SEQUENCE [LARGE SCALE GENOMIC DNA]</scope>
    <source>
        <strain evidence="1">WM001</strain>
    </source>
</reference>
<evidence type="ECO:0000313" key="1">
    <source>
        <dbReference type="EMBL" id="OMJ84936.1"/>
    </source>
</evidence>
<gene>
    <name evidence="1" type="ORF">SteCoe_13842</name>
</gene>
<dbReference type="OrthoDB" id="324357at2759"/>
<accession>A0A1R2C7F1</accession>
<comment type="caution">
    <text evidence="1">The sequence shown here is derived from an EMBL/GenBank/DDBJ whole genome shotgun (WGS) entry which is preliminary data.</text>
</comment>
<proteinExistence type="predicted"/>
<dbReference type="AlphaFoldDB" id="A0A1R2C7F1"/>
<dbReference type="EMBL" id="MPUH01000253">
    <property type="protein sequence ID" value="OMJ84936.1"/>
    <property type="molecule type" value="Genomic_DNA"/>
</dbReference>
<sequence length="606" mass="70381">MHTKQKKESSSLESSPSKIWLSLPKTTEEINKTRNVKLMQSISFKEHHETESIESGLNIFKTLSDLSQKHEIYLNIPETIIMGYGFSLPALLYTNDKGVLKLQKDINNAHLRIMLDLFEKYRTRNEKKYIGPLAIKRDPNSIYNRILMKQSEIVLEWKDSYKVNAIIQRFVLSKGMKSSKLRISMGNDLKIYKIVSKFRQDLKNDVVSEHKNLKKVNIKQNYSRNVFNEIAQAHRASFLIKSSDIMNVFSKFDSCEISKSKDQPSMLLAPKRNNDCYSRQSTAKFASHKNIIPSREPSTRKIVILNIVDFFESCKGEIPIKTIEELKKDLKNCKFEDHDFSINIEEMRYTNYYRHKINKIFNVSTRNSAKTDIFEIKSTKGISKSIEMMQELKRIINGFCLKDRKLTKLVCDFIEDEMQNLYFIKIASAEYLNTEAHRVIPANTTESFICPGKYCDLEAKKYNLNKIYKSQKYTVLKKVILDHIKGTDNNPIELLNPRLYEKVRVCKKCFEIYMQKIVGVKKSASGIQLKRFNKKEAEKIMNDINPSTANETVKSMSKFSLSQGRTASTKFTDNHLTPLNKSAFASIFREKKGIIRGLFNIKKVLR</sequence>
<keyword evidence="2" id="KW-1185">Reference proteome</keyword>
<evidence type="ECO:0000313" key="2">
    <source>
        <dbReference type="Proteomes" id="UP000187209"/>
    </source>
</evidence>
<organism evidence="1 2">
    <name type="scientific">Stentor coeruleus</name>
    <dbReference type="NCBI Taxonomy" id="5963"/>
    <lineage>
        <taxon>Eukaryota</taxon>
        <taxon>Sar</taxon>
        <taxon>Alveolata</taxon>
        <taxon>Ciliophora</taxon>
        <taxon>Postciliodesmatophora</taxon>
        <taxon>Heterotrichea</taxon>
        <taxon>Heterotrichida</taxon>
        <taxon>Stentoridae</taxon>
        <taxon>Stentor</taxon>
    </lineage>
</organism>
<name>A0A1R2C7F1_9CILI</name>